<keyword evidence="8 11" id="KW-1133">Transmembrane helix</keyword>
<evidence type="ECO:0000256" key="5">
    <source>
        <dbReference type="ARBA" id="ARBA00022679"/>
    </source>
</evidence>
<evidence type="ECO:0000256" key="7">
    <source>
        <dbReference type="ARBA" id="ARBA00022777"/>
    </source>
</evidence>
<evidence type="ECO:0000256" key="9">
    <source>
        <dbReference type="ARBA" id="ARBA00023012"/>
    </source>
</evidence>
<dbReference type="STRING" id="1294263.JCM21531_1241"/>
<evidence type="ECO:0000313" key="14">
    <source>
        <dbReference type="Proteomes" id="UP000019109"/>
    </source>
</evidence>
<organism evidence="13 14">
    <name type="scientific">Acetivibrio straminisolvens JCM 21531</name>
    <dbReference type="NCBI Taxonomy" id="1294263"/>
    <lineage>
        <taxon>Bacteria</taxon>
        <taxon>Bacillati</taxon>
        <taxon>Bacillota</taxon>
        <taxon>Clostridia</taxon>
        <taxon>Eubacteriales</taxon>
        <taxon>Oscillospiraceae</taxon>
        <taxon>Acetivibrio</taxon>
    </lineage>
</organism>
<keyword evidence="7 13" id="KW-0418">Kinase</keyword>
<comment type="caution">
    <text evidence="13">The sequence shown here is derived from an EMBL/GenBank/DDBJ whole genome shotgun (WGS) entry which is preliminary data.</text>
</comment>
<sequence>MRILLAYLKSQRKLLIILFIFVLIYAAVFSLYDLPVEAVGYASLLCFAIMLIFGIYDYITFLKKHQRLSELQSDIAISIEQLPAAVNQIEQDYIDLIQALFNDKQQYIAKSDREKAEMLDYYTLWVHQIKTPIAAMRLILQSEENQQSHELQYQLFKIEQYVEMVMAYLRVGSNSTDFLLKEYDMEDIVKQSVRKYAPMFIRKKVSVKLGNLKHKVLTDEKWLCFAIEQILSNAIKYTNEGYILIDSENETTLVIKDTGIGIAPEDLPRICEKGFTGYNGRIDKRASGIGLYLTKQILTKLGHRISFESEIGKGTTVRIETDTSLHA</sequence>
<dbReference type="InterPro" id="IPR036890">
    <property type="entry name" value="HATPase_C_sf"/>
</dbReference>
<dbReference type="GO" id="GO:0016036">
    <property type="term" value="P:cellular response to phosphate starvation"/>
    <property type="evidence" value="ECO:0007669"/>
    <property type="project" value="TreeGrafter"/>
</dbReference>
<dbReference type="PANTHER" id="PTHR45453:SF2">
    <property type="entry name" value="HISTIDINE KINASE"/>
    <property type="match status" value="1"/>
</dbReference>
<feature type="transmembrane region" description="Helical" evidence="11">
    <location>
        <begin position="38"/>
        <end position="59"/>
    </location>
</feature>
<keyword evidence="14" id="KW-1185">Reference proteome</keyword>
<proteinExistence type="predicted"/>
<dbReference type="PRINTS" id="PR00344">
    <property type="entry name" value="BCTRLSENSOR"/>
</dbReference>
<keyword evidence="9" id="KW-0902">Two-component regulatory system</keyword>
<feature type="domain" description="Histidine kinase" evidence="12">
    <location>
        <begin position="124"/>
        <end position="325"/>
    </location>
</feature>
<protein>
    <recommendedName>
        <fullName evidence="3">histidine kinase</fullName>
        <ecNumber evidence="3">2.7.13.3</ecNumber>
    </recommendedName>
</protein>
<accession>W4V301</accession>
<dbReference type="OrthoDB" id="9780487at2"/>
<dbReference type="GO" id="GO:0004721">
    <property type="term" value="F:phosphoprotein phosphatase activity"/>
    <property type="evidence" value="ECO:0007669"/>
    <property type="project" value="TreeGrafter"/>
</dbReference>
<dbReference type="Gene3D" id="3.30.565.10">
    <property type="entry name" value="Histidine kinase-like ATPase, C-terminal domain"/>
    <property type="match status" value="1"/>
</dbReference>
<evidence type="ECO:0000256" key="3">
    <source>
        <dbReference type="ARBA" id="ARBA00012438"/>
    </source>
</evidence>
<reference evidence="13" key="1">
    <citation type="journal article" date="2014" name="Genome Announc.">
        <title>Draft Genome Sequence of Clostridium straminisolvens Strain JCM 21531T, Isolated from a Cellulose-Degrading Bacterial Community.</title>
        <authorList>
            <person name="Yuki M."/>
            <person name="Oshima K."/>
            <person name="Suda W."/>
            <person name="Sakamoto M."/>
            <person name="Kitamura K."/>
            <person name="Iida T."/>
            <person name="Hattori M."/>
            <person name="Ohkuma M."/>
        </authorList>
    </citation>
    <scope>NUCLEOTIDE SEQUENCE [LARGE SCALE GENOMIC DNA]</scope>
    <source>
        <strain evidence="13">JCM 21531</strain>
    </source>
</reference>
<dbReference type="RefSeq" id="WP_038287715.1">
    <property type="nucleotide sequence ID" value="NZ_BAVR01000010.1"/>
</dbReference>
<dbReference type="GO" id="GO:0005886">
    <property type="term" value="C:plasma membrane"/>
    <property type="evidence" value="ECO:0007669"/>
    <property type="project" value="UniProtKB-SubCell"/>
</dbReference>
<dbReference type="InterPro" id="IPR050351">
    <property type="entry name" value="BphY/WalK/GraS-like"/>
</dbReference>
<dbReference type="GO" id="GO:0000155">
    <property type="term" value="F:phosphorelay sensor kinase activity"/>
    <property type="evidence" value="ECO:0007669"/>
    <property type="project" value="TreeGrafter"/>
</dbReference>
<dbReference type="AlphaFoldDB" id="W4V301"/>
<evidence type="ECO:0000256" key="1">
    <source>
        <dbReference type="ARBA" id="ARBA00000085"/>
    </source>
</evidence>
<feature type="transmembrane region" description="Helical" evidence="11">
    <location>
        <begin position="12"/>
        <end position="32"/>
    </location>
</feature>
<dbReference type="PANTHER" id="PTHR45453">
    <property type="entry name" value="PHOSPHATE REGULON SENSOR PROTEIN PHOR"/>
    <property type="match status" value="1"/>
</dbReference>
<evidence type="ECO:0000256" key="2">
    <source>
        <dbReference type="ARBA" id="ARBA00004651"/>
    </source>
</evidence>
<dbReference type="SUPFAM" id="SSF55874">
    <property type="entry name" value="ATPase domain of HSP90 chaperone/DNA topoisomerase II/histidine kinase"/>
    <property type="match status" value="1"/>
</dbReference>
<comment type="subcellular location">
    <subcellularLocation>
        <location evidence="2">Cell membrane</location>
        <topology evidence="2">Multi-pass membrane protein</topology>
    </subcellularLocation>
</comment>
<keyword evidence="5" id="KW-0808">Transferase</keyword>
<evidence type="ECO:0000259" key="12">
    <source>
        <dbReference type="PROSITE" id="PS50109"/>
    </source>
</evidence>
<evidence type="ECO:0000256" key="11">
    <source>
        <dbReference type="SAM" id="Phobius"/>
    </source>
</evidence>
<comment type="catalytic activity">
    <reaction evidence="1">
        <text>ATP + protein L-histidine = ADP + protein N-phospho-L-histidine.</text>
        <dbReference type="EC" id="2.7.13.3"/>
    </reaction>
</comment>
<evidence type="ECO:0000256" key="6">
    <source>
        <dbReference type="ARBA" id="ARBA00022692"/>
    </source>
</evidence>
<keyword evidence="10 11" id="KW-0472">Membrane</keyword>
<evidence type="ECO:0000256" key="8">
    <source>
        <dbReference type="ARBA" id="ARBA00022989"/>
    </source>
</evidence>
<dbReference type="SMART" id="SM00387">
    <property type="entry name" value="HATPase_c"/>
    <property type="match status" value="1"/>
</dbReference>
<dbReference type="PROSITE" id="PS50109">
    <property type="entry name" value="HIS_KIN"/>
    <property type="match status" value="1"/>
</dbReference>
<dbReference type="Proteomes" id="UP000019109">
    <property type="component" value="Unassembled WGS sequence"/>
</dbReference>
<dbReference type="EC" id="2.7.13.3" evidence="3"/>
<keyword evidence="4" id="KW-1003">Cell membrane</keyword>
<name>W4V301_9FIRM</name>
<gene>
    <name evidence="13" type="ORF">JCM21531_1241</name>
</gene>
<dbReference type="InterPro" id="IPR005467">
    <property type="entry name" value="His_kinase_dom"/>
</dbReference>
<keyword evidence="6 11" id="KW-0812">Transmembrane</keyword>
<evidence type="ECO:0000313" key="13">
    <source>
        <dbReference type="EMBL" id="GAE87840.1"/>
    </source>
</evidence>
<dbReference type="InterPro" id="IPR003594">
    <property type="entry name" value="HATPase_dom"/>
</dbReference>
<dbReference type="InterPro" id="IPR004358">
    <property type="entry name" value="Sig_transdc_His_kin-like_C"/>
</dbReference>
<dbReference type="Pfam" id="PF02518">
    <property type="entry name" value="HATPase_c"/>
    <property type="match status" value="1"/>
</dbReference>
<evidence type="ECO:0000256" key="10">
    <source>
        <dbReference type="ARBA" id="ARBA00023136"/>
    </source>
</evidence>
<evidence type="ECO:0000256" key="4">
    <source>
        <dbReference type="ARBA" id="ARBA00022475"/>
    </source>
</evidence>
<dbReference type="EMBL" id="BAVR01000010">
    <property type="protein sequence ID" value="GAE87840.1"/>
    <property type="molecule type" value="Genomic_DNA"/>
</dbReference>